<dbReference type="InterPro" id="IPR019748">
    <property type="entry name" value="FERM_central"/>
</dbReference>
<evidence type="ECO:0000313" key="4">
    <source>
        <dbReference type="Proteomes" id="UP000030693"/>
    </source>
</evidence>
<dbReference type="PROSITE" id="PS50057">
    <property type="entry name" value="FERM_3"/>
    <property type="match status" value="1"/>
</dbReference>
<dbReference type="InterPro" id="IPR019749">
    <property type="entry name" value="Band_41_domain"/>
</dbReference>
<organism evidence="3">
    <name type="scientific">Fonticula alba</name>
    <name type="common">Slime mold</name>
    <dbReference type="NCBI Taxonomy" id="691883"/>
    <lineage>
        <taxon>Eukaryota</taxon>
        <taxon>Rotosphaerida</taxon>
        <taxon>Fonticulaceae</taxon>
        <taxon>Fonticula</taxon>
    </lineage>
</organism>
<sequence length="956" mass="104279">MSAPPPTDFPNADLDETTVAALADLDSLLEGMNLNAFTSASASTDASPALGDFDDMTSQLDNLTADLDFFSNTSTVSGTVSTSGTGADAGFGLSWNSGPEEVDVMAFIPEDDIPQVELETAQEVAEDIMGVLKVELPNKSHFKFVFTSKTTTVQMVDQVCRKAGIAQSRFFGLQRLRFQRTLTDEDVNCPMVWLSSSRPIAAQELDLESIVYLRMRAWPVHMDEFYDQSSLEMAIHEIDSRLAMKNPMFKPPLRAYLELAGCRLQMRHGDFKEGVSFVSDMSMVRSLVPEYILPQLLPHATTDEEIVEQLAAALLEPHRALAGLDKIQSHRQFLKIALSYIPFISAHFFSGHNYTGVPQATNRNAMLMHVPVVLSVSPHGVAVWMNNKGRLVLQAFYRQQDIIRSRIVTNLYYHDGIDPGYIRQGSMALLEADPYAAGPFRHIVRLYLRNRSANVACIGSASFVAGDTSLGDLIAEYTDAWTRARALEDLDLDLQPLDDFDPFGASGSSSGADGAETKKPSSAKTDIVVTAASYDAELSTRMDLPASATASSLQSEFTAPPGMGASATPTGMTGRTLRDMVASLLNIGCATAGSTGSDDDEEHDHNDEAEIDPRIVDLFDLAVWYDGVDQWIDRDRPLSAQRDVIPSSESRIRFMLKAPFSRLLEPCVAPNAALDTNKEAGRSRGWSAFKSSKKVQTINDQVTVLARDPVALRLAYNQLQDLVFRGEIVVADAGVATELAALELYLRTGPPSKKVSRSIADKIAEYIPENLLSQRKPSDWEKRVHAVHDKFKKIEGANTPAECEAWIRSKFLRLVAALPDASGDNLPLLVSFPRSPPSFIVLTADGFSHFSMEKNEPTKVAHYVFGKSLFGISVNAPGLMTLTLDKSVAQASFRLPKPKTKEAEAEPNINAQIVTASLAPEIAEAMNEHLIKFAASGVAVAAAQDVDPTATGDESD</sequence>
<dbReference type="InterPro" id="IPR029071">
    <property type="entry name" value="Ubiquitin-like_domsf"/>
</dbReference>
<accession>A0A058Z064</accession>
<proteinExistence type="predicted"/>
<dbReference type="STRING" id="691883.A0A058Z064"/>
<dbReference type="CDD" id="cd01765">
    <property type="entry name" value="FERM_F0_F1"/>
    <property type="match status" value="1"/>
</dbReference>
<gene>
    <name evidence="3" type="ORF">H696_06242</name>
</gene>
<dbReference type="Pfam" id="PF00373">
    <property type="entry name" value="FERM_M"/>
    <property type="match status" value="1"/>
</dbReference>
<dbReference type="Gene3D" id="3.10.20.90">
    <property type="entry name" value="Phosphatidylinositol 3-kinase Catalytic Subunit, Chain A, domain 1"/>
    <property type="match status" value="1"/>
</dbReference>
<feature type="domain" description="FERM" evidence="2">
    <location>
        <begin position="130"/>
        <end position="455"/>
    </location>
</feature>
<name>A0A058Z064_FONAL</name>
<dbReference type="Gene3D" id="1.20.80.10">
    <property type="match status" value="2"/>
</dbReference>
<protein>
    <recommendedName>
        <fullName evidence="2">FERM domain-containing protein</fullName>
    </recommendedName>
</protein>
<evidence type="ECO:0000256" key="1">
    <source>
        <dbReference type="SAM" id="MobiDB-lite"/>
    </source>
</evidence>
<dbReference type="SUPFAM" id="SSF54236">
    <property type="entry name" value="Ubiquitin-like"/>
    <property type="match status" value="1"/>
</dbReference>
<dbReference type="CDD" id="cd14473">
    <property type="entry name" value="FERM_B-lobe"/>
    <property type="match status" value="2"/>
</dbReference>
<feature type="region of interest" description="Disordered" evidence="1">
    <location>
        <begin position="503"/>
        <end position="522"/>
    </location>
</feature>
<dbReference type="InterPro" id="IPR018979">
    <property type="entry name" value="FERM_N"/>
</dbReference>
<dbReference type="AlphaFoldDB" id="A0A058Z064"/>
<dbReference type="Proteomes" id="UP000030693">
    <property type="component" value="Unassembled WGS sequence"/>
</dbReference>
<dbReference type="InterPro" id="IPR000299">
    <property type="entry name" value="FERM_domain"/>
</dbReference>
<dbReference type="InterPro" id="IPR035963">
    <property type="entry name" value="FERM_2"/>
</dbReference>
<evidence type="ECO:0000313" key="3">
    <source>
        <dbReference type="EMBL" id="KCV67333.1"/>
    </source>
</evidence>
<feature type="compositionally biased region" description="Low complexity" evidence="1">
    <location>
        <begin position="503"/>
        <end position="514"/>
    </location>
</feature>
<dbReference type="EMBL" id="KK197998">
    <property type="protein sequence ID" value="KCV67333.1"/>
    <property type="molecule type" value="Genomic_DNA"/>
</dbReference>
<evidence type="ECO:0000259" key="2">
    <source>
        <dbReference type="PROSITE" id="PS50057"/>
    </source>
</evidence>
<dbReference type="RefSeq" id="XP_009498265.1">
    <property type="nucleotide sequence ID" value="XM_009499990.1"/>
</dbReference>
<dbReference type="GeneID" id="20530967"/>
<dbReference type="InterPro" id="IPR014352">
    <property type="entry name" value="FERM/acyl-CoA-bd_prot_sf"/>
</dbReference>
<dbReference type="SUPFAM" id="SSF47031">
    <property type="entry name" value="Second domain of FERM"/>
    <property type="match status" value="2"/>
</dbReference>
<dbReference type="Pfam" id="PF09379">
    <property type="entry name" value="FERM_N"/>
    <property type="match status" value="1"/>
</dbReference>
<reference evidence="3" key="1">
    <citation type="submission" date="2013-04" db="EMBL/GenBank/DDBJ databases">
        <title>The Genome Sequence of Fonticula alba ATCC 38817.</title>
        <authorList>
            <consortium name="The Broad Institute Genomics Platform"/>
            <person name="Russ C."/>
            <person name="Cuomo C."/>
            <person name="Burger G."/>
            <person name="Gray M.W."/>
            <person name="Holland P.W.H."/>
            <person name="King N."/>
            <person name="Lang F.B.F."/>
            <person name="Roger A.J."/>
            <person name="Ruiz-Trillo I."/>
            <person name="Brown M."/>
            <person name="Walker B."/>
            <person name="Young S."/>
            <person name="Zeng Q."/>
            <person name="Gargeya S."/>
            <person name="Fitzgerald M."/>
            <person name="Haas B."/>
            <person name="Abouelleil A."/>
            <person name="Allen A.W."/>
            <person name="Alvarado L."/>
            <person name="Arachchi H.M."/>
            <person name="Berlin A.M."/>
            <person name="Chapman S.B."/>
            <person name="Gainer-Dewar J."/>
            <person name="Goldberg J."/>
            <person name="Griggs A."/>
            <person name="Gujja S."/>
            <person name="Hansen M."/>
            <person name="Howarth C."/>
            <person name="Imamovic A."/>
            <person name="Ireland A."/>
            <person name="Larimer J."/>
            <person name="McCowan C."/>
            <person name="Murphy C."/>
            <person name="Pearson M."/>
            <person name="Poon T.W."/>
            <person name="Priest M."/>
            <person name="Roberts A."/>
            <person name="Saif S."/>
            <person name="Shea T."/>
            <person name="Sisk P."/>
            <person name="Sykes S."/>
            <person name="Wortman J."/>
            <person name="Nusbaum C."/>
            <person name="Birren B."/>
        </authorList>
    </citation>
    <scope>NUCLEOTIDE SEQUENCE [LARGE SCALE GENOMIC DNA]</scope>
    <source>
        <strain evidence="3">ATCC 38817</strain>
    </source>
</reference>
<dbReference type="SMART" id="SM00295">
    <property type="entry name" value="B41"/>
    <property type="match status" value="1"/>
</dbReference>
<keyword evidence="4" id="KW-1185">Reference proteome</keyword>